<dbReference type="RefSeq" id="XP_053076322.1">
    <property type="nucleotide sequence ID" value="XM_053220347.1"/>
</dbReference>
<proteinExistence type="predicted"/>
<evidence type="ECO:0000313" key="2">
    <source>
        <dbReference type="Proteomes" id="UP001652583"/>
    </source>
</evidence>
<dbReference type="GeneID" id="128315007"/>
<keyword evidence="2" id="KW-1185">Reference proteome</keyword>
<feature type="compositionally biased region" description="Basic and acidic residues" evidence="1">
    <location>
        <begin position="57"/>
        <end position="67"/>
    </location>
</feature>
<protein>
    <submittedName>
        <fullName evidence="3">Uncharacterized protein LOC128315007</fullName>
    </submittedName>
</protein>
<reference evidence="3" key="1">
    <citation type="submission" date="2025-08" db="UniProtKB">
        <authorList>
            <consortium name="RefSeq"/>
        </authorList>
    </citation>
    <scope>IDENTIFICATION</scope>
    <source>
        <tissue evidence="3">Blood</tissue>
    </source>
</reference>
<accession>A0ABM3PXB8</accession>
<evidence type="ECO:0000256" key="1">
    <source>
        <dbReference type="SAM" id="MobiDB-lite"/>
    </source>
</evidence>
<organism evidence="2 3">
    <name type="scientific">Acinonyx jubatus</name>
    <name type="common">Cheetah</name>
    <dbReference type="NCBI Taxonomy" id="32536"/>
    <lineage>
        <taxon>Eukaryota</taxon>
        <taxon>Metazoa</taxon>
        <taxon>Chordata</taxon>
        <taxon>Craniata</taxon>
        <taxon>Vertebrata</taxon>
        <taxon>Euteleostomi</taxon>
        <taxon>Mammalia</taxon>
        <taxon>Eutheria</taxon>
        <taxon>Laurasiatheria</taxon>
        <taxon>Carnivora</taxon>
        <taxon>Feliformia</taxon>
        <taxon>Felidae</taxon>
        <taxon>Felinae</taxon>
        <taxon>Acinonyx</taxon>
    </lineage>
</organism>
<feature type="region of interest" description="Disordered" evidence="1">
    <location>
        <begin position="55"/>
        <end position="91"/>
    </location>
</feature>
<dbReference type="Proteomes" id="UP001652583">
    <property type="component" value="Chromosome A1"/>
</dbReference>
<evidence type="ECO:0000313" key="3">
    <source>
        <dbReference type="RefSeq" id="XP_053076322.1"/>
    </source>
</evidence>
<gene>
    <name evidence="3" type="primary">LOC128315007</name>
</gene>
<name>A0ABM3PXB8_ACIJB</name>
<sequence>MHKDQPPQLPGPSAEAWEGLRCTALGRAGSLGPSGADIEVCLAFLLSEGNKKIRRNSSRDLPRETEARSAVGRGGDGQEPGRRNSSLSDSQLGPIRALGGWAEKPLACAGQCAEDRSASAAHRSASAAPGGGGSLGRSCLAHDLGGILILKLRLSRKSRVRILPLPEFVNSGCPVLAKSLSTSEGASVFSFINQALEFSPYREGTRLEHLQCAAILVPSEKPGKQKGAQGNTCVTPAIVLCVLILTRTRQDPTPRRYRPNLSLGAAPRPVA</sequence>